<feature type="transmembrane region" description="Helical" evidence="5">
    <location>
        <begin position="59"/>
        <end position="81"/>
    </location>
</feature>
<dbReference type="RefSeq" id="XP_012197224.1">
    <property type="nucleotide sequence ID" value="XM_012341834.1"/>
</dbReference>
<dbReference type="GeneID" id="24125770"/>
<dbReference type="GO" id="GO:0005385">
    <property type="term" value="F:zinc ion transmembrane transporter activity"/>
    <property type="evidence" value="ECO:0007669"/>
    <property type="project" value="TreeGrafter"/>
</dbReference>
<dbReference type="VEuPathDB" id="FungiDB:SPRG_03253"/>
<dbReference type="KEGG" id="spar:SPRG_03253"/>
<dbReference type="EMBL" id="KK583196">
    <property type="protein sequence ID" value="KDO32036.1"/>
    <property type="molecule type" value="Genomic_DNA"/>
</dbReference>
<keyword evidence="4 5" id="KW-0472">Membrane</keyword>
<feature type="transmembrane region" description="Helical" evidence="5">
    <location>
        <begin position="198"/>
        <end position="224"/>
    </location>
</feature>
<dbReference type="PANTHER" id="PTHR11040:SF44">
    <property type="entry name" value="PROTEIN ZNTC-RELATED"/>
    <property type="match status" value="1"/>
</dbReference>
<evidence type="ECO:0000256" key="4">
    <source>
        <dbReference type="ARBA" id="ARBA00023136"/>
    </source>
</evidence>
<dbReference type="AlphaFoldDB" id="A0A067CZT0"/>
<dbReference type="GO" id="GO:0005886">
    <property type="term" value="C:plasma membrane"/>
    <property type="evidence" value="ECO:0007669"/>
    <property type="project" value="TreeGrafter"/>
</dbReference>
<evidence type="ECO:0000313" key="7">
    <source>
        <dbReference type="Proteomes" id="UP000030745"/>
    </source>
</evidence>
<comment type="subcellular location">
    <subcellularLocation>
        <location evidence="1">Membrane</location>
        <topology evidence="1">Multi-pass membrane protein</topology>
    </subcellularLocation>
</comment>
<dbReference type="Proteomes" id="UP000030745">
    <property type="component" value="Unassembled WGS sequence"/>
</dbReference>
<name>A0A067CZT0_SAPPC</name>
<reference evidence="6 7" key="1">
    <citation type="journal article" date="2013" name="PLoS Genet.">
        <title>Distinctive expansion of potential virulence genes in the genome of the oomycete fish pathogen Saprolegnia parasitica.</title>
        <authorList>
            <person name="Jiang R.H."/>
            <person name="de Bruijn I."/>
            <person name="Haas B.J."/>
            <person name="Belmonte R."/>
            <person name="Lobach L."/>
            <person name="Christie J."/>
            <person name="van den Ackerveken G."/>
            <person name="Bottin A."/>
            <person name="Bulone V."/>
            <person name="Diaz-Moreno S.M."/>
            <person name="Dumas B."/>
            <person name="Fan L."/>
            <person name="Gaulin E."/>
            <person name="Govers F."/>
            <person name="Grenville-Briggs L.J."/>
            <person name="Horner N.R."/>
            <person name="Levin J.Z."/>
            <person name="Mammella M."/>
            <person name="Meijer H.J."/>
            <person name="Morris P."/>
            <person name="Nusbaum C."/>
            <person name="Oome S."/>
            <person name="Phillips A.J."/>
            <person name="van Rooyen D."/>
            <person name="Rzeszutek E."/>
            <person name="Saraiva M."/>
            <person name="Secombes C.J."/>
            <person name="Seidl M.F."/>
            <person name="Snel B."/>
            <person name="Stassen J.H."/>
            <person name="Sykes S."/>
            <person name="Tripathy S."/>
            <person name="van den Berg H."/>
            <person name="Vega-Arreguin J.C."/>
            <person name="Wawra S."/>
            <person name="Young S.K."/>
            <person name="Zeng Q."/>
            <person name="Dieguez-Uribeondo J."/>
            <person name="Russ C."/>
            <person name="Tyler B.M."/>
            <person name="van West P."/>
        </authorList>
    </citation>
    <scope>NUCLEOTIDE SEQUENCE [LARGE SCALE GENOMIC DNA]</scope>
    <source>
        <strain evidence="6 7">CBS 223.65</strain>
    </source>
</reference>
<proteinExistence type="predicted"/>
<feature type="transmembrane region" description="Helical" evidence="5">
    <location>
        <begin position="305"/>
        <end position="324"/>
    </location>
</feature>
<feature type="transmembrane region" description="Helical" evidence="5">
    <location>
        <begin position="263"/>
        <end position="285"/>
    </location>
</feature>
<evidence type="ECO:0000256" key="3">
    <source>
        <dbReference type="ARBA" id="ARBA00022989"/>
    </source>
</evidence>
<evidence type="ECO:0000256" key="5">
    <source>
        <dbReference type="SAM" id="Phobius"/>
    </source>
</evidence>
<sequence>MFAAGDDDNNPCGFVQGRDDDYDMALHVGAIFIILAVSLMGSLLPVVSKHLACLQQMATIMSFVNAFGVGVVVSTALVHMLPPANDALNNECLGLSYPGLANVIAVVAILLLQCLQTELTARFAVPTCATDTEAPTADVKGAESPSQQFHSHGHTHALSTVASDAKSRTISVLIFELGVAIHSVIIGLNLGVTSGTTFTTLLTAICFHQFFEGVAVGSSALLAFDELKATLWTVFGYALTTPLGIVIGIGVSTTYSPTTATALWVQGCLDALAAGILIYTGIVELLTNQYTNNHEFHTKSSRSRLLTYAFVAAGACAMSIVGYWT</sequence>
<keyword evidence="3 5" id="KW-1133">Transmembrane helix</keyword>
<dbReference type="STRING" id="695850.A0A067CZT0"/>
<protein>
    <submittedName>
        <fullName evidence="6">Uncharacterized protein</fullName>
    </submittedName>
</protein>
<feature type="transmembrane region" description="Helical" evidence="5">
    <location>
        <begin position="24"/>
        <end position="47"/>
    </location>
</feature>
<organism evidence="6 7">
    <name type="scientific">Saprolegnia parasitica (strain CBS 223.65)</name>
    <dbReference type="NCBI Taxonomy" id="695850"/>
    <lineage>
        <taxon>Eukaryota</taxon>
        <taxon>Sar</taxon>
        <taxon>Stramenopiles</taxon>
        <taxon>Oomycota</taxon>
        <taxon>Saprolegniomycetes</taxon>
        <taxon>Saprolegniales</taxon>
        <taxon>Saprolegniaceae</taxon>
        <taxon>Saprolegnia</taxon>
    </lineage>
</organism>
<feature type="transmembrane region" description="Helical" evidence="5">
    <location>
        <begin position="172"/>
        <end position="192"/>
    </location>
</feature>
<evidence type="ECO:0000313" key="6">
    <source>
        <dbReference type="EMBL" id="KDO32036.1"/>
    </source>
</evidence>
<dbReference type="InterPro" id="IPR003689">
    <property type="entry name" value="ZIP"/>
</dbReference>
<keyword evidence="2 5" id="KW-0812">Transmembrane</keyword>
<feature type="transmembrane region" description="Helical" evidence="5">
    <location>
        <begin position="93"/>
        <end position="112"/>
    </location>
</feature>
<dbReference type="Pfam" id="PF02535">
    <property type="entry name" value="Zip"/>
    <property type="match status" value="1"/>
</dbReference>
<keyword evidence="7" id="KW-1185">Reference proteome</keyword>
<dbReference type="OMA" id="VGFMNAV"/>
<dbReference type="PANTHER" id="PTHR11040">
    <property type="entry name" value="ZINC/IRON TRANSPORTER"/>
    <property type="match status" value="1"/>
</dbReference>
<feature type="transmembrane region" description="Helical" evidence="5">
    <location>
        <begin position="231"/>
        <end position="251"/>
    </location>
</feature>
<evidence type="ECO:0000256" key="1">
    <source>
        <dbReference type="ARBA" id="ARBA00004141"/>
    </source>
</evidence>
<gene>
    <name evidence="6" type="ORF">SPRG_03253</name>
</gene>
<evidence type="ECO:0000256" key="2">
    <source>
        <dbReference type="ARBA" id="ARBA00022692"/>
    </source>
</evidence>
<dbReference type="OrthoDB" id="448280at2759"/>
<accession>A0A067CZT0</accession>